<dbReference type="EMBL" id="CM003532">
    <property type="protein sequence ID" value="RCV25551.1"/>
    <property type="molecule type" value="Genomic_DNA"/>
</dbReference>
<proteinExistence type="predicted"/>
<organism evidence="3">
    <name type="scientific">Setaria italica</name>
    <name type="common">Foxtail millet</name>
    <name type="synonym">Panicum italicum</name>
    <dbReference type="NCBI Taxonomy" id="4555"/>
    <lineage>
        <taxon>Eukaryota</taxon>
        <taxon>Viridiplantae</taxon>
        <taxon>Streptophyta</taxon>
        <taxon>Embryophyta</taxon>
        <taxon>Tracheophyta</taxon>
        <taxon>Spermatophyta</taxon>
        <taxon>Magnoliopsida</taxon>
        <taxon>Liliopsida</taxon>
        <taxon>Poales</taxon>
        <taxon>Poaceae</taxon>
        <taxon>PACMAD clade</taxon>
        <taxon>Panicoideae</taxon>
        <taxon>Panicodae</taxon>
        <taxon>Paniceae</taxon>
        <taxon>Cenchrinae</taxon>
        <taxon>Setaria</taxon>
    </lineage>
</organism>
<evidence type="ECO:0000256" key="1">
    <source>
        <dbReference type="SAM" id="MobiDB-lite"/>
    </source>
</evidence>
<reference evidence="3" key="1">
    <citation type="journal article" date="2012" name="Nat. Biotechnol.">
        <title>Reference genome sequence of the model plant Setaria.</title>
        <authorList>
            <person name="Bennetzen J.L."/>
            <person name="Schmutz J."/>
            <person name="Wang H."/>
            <person name="Percifield R."/>
            <person name="Hawkins J."/>
            <person name="Pontaroli A.C."/>
            <person name="Estep M."/>
            <person name="Feng L."/>
            <person name="Vaughn J.N."/>
            <person name="Grimwood J."/>
            <person name="Jenkins J."/>
            <person name="Barry K."/>
            <person name="Lindquist E."/>
            <person name="Hellsten U."/>
            <person name="Deshpande S."/>
            <person name="Wang X."/>
            <person name="Wu X."/>
            <person name="Mitros T."/>
            <person name="Triplett J."/>
            <person name="Yang X."/>
            <person name="Ye C.Y."/>
            <person name="Mauro-Herrera M."/>
            <person name="Wang L."/>
            <person name="Li P."/>
            <person name="Sharma M."/>
            <person name="Sharma R."/>
            <person name="Ronald P.C."/>
            <person name="Panaud O."/>
            <person name="Kellogg E.A."/>
            <person name="Brutnell T.P."/>
            <person name="Doust A.N."/>
            <person name="Tuskan G.A."/>
            <person name="Rokhsar D."/>
            <person name="Devos K.M."/>
        </authorList>
    </citation>
    <scope>NUCLEOTIDE SEQUENCE [LARGE SCALE GENOMIC DNA]</scope>
    <source>
        <strain evidence="3">Yugu1</strain>
    </source>
</reference>
<dbReference type="KEGG" id="sita:101780424"/>
<keyword evidence="2" id="KW-0812">Transmembrane</keyword>
<accession>A0A368R5T3</accession>
<sequence length="119" mass="12781">MAVGGDGGTRQAGGGVAWQEPAAQSRRPRQVGAALSDQAKGEATAVEGGNGDGEWIGTAIDSDRLADAARYDGLFFILVWPKLCVLLIFSWCRLWANRGLHFRHAMGQAVFLSTRFVMS</sequence>
<feature type="transmembrane region" description="Helical" evidence="2">
    <location>
        <begin position="74"/>
        <end position="96"/>
    </location>
</feature>
<reference evidence="3" key="2">
    <citation type="submission" date="2015-07" db="EMBL/GenBank/DDBJ databases">
        <authorList>
            <person name="Noorani M."/>
        </authorList>
    </citation>
    <scope>NUCLEOTIDE SEQUENCE</scope>
    <source>
        <strain evidence="3">Yugu1</strain>
    </source>
</reference>
<dbReference type="AlphaFoldDB" id="A0A368R5T3"/>
<evidence type="ECO:0000256" key="2">
    <source>
        <dbReference type="SAM" id="Phobius"/>
    </source>
</evidence>
<protein>
    <submittedName>
        <fullName evidence="3">Uncharacterized protein</fullName>
    </submittedName>
</protein>
<feature type="compositionally biased region" description="Gly residues" evidence="1">
    <location>
        <begin position="1"/>
        <end position="16"/>
    </location>
</feature>
<name>A0A368R5T3_SETIT</name>
<evidence type="ECO:0000313" key="3">
    <source>
        <dbReference type="EMBL" id="RCV25551.1"/>
    </source>
</evidence>
<gene>
    <name evidence="3" type="ORF">SETIT_5G175700v2</name>
</gene>
<keyword evidence="2" id="KW-1133">Transmembrane helix</keyword>
<feature type="region of interest" description="Disordered" evidence="1">
    <location>
        <begin position="1"/>
        <end position="34"/>
    </location>
</feature>
<keyword evidence="2" id="KW-0472">Membrane</keyword>